<comment type="caution">
    <text evidence="1">The sequence shown here is derived from an EMBL/GenBank/DDBJ whole genome shotgun (WGS) entry which is preliminary data.</text>
</comment>
<gene>
    <name evidence="1" type="ORF">DT376_45995</name>
</gene>
<feature type="non-terminal residue" evidence="1">
    <location>
        <position position="1"/>
    </location>
</feature>
<dbReference type="Proteomes" id="UP000253594">
    <property type="component" value="Unassembled WGS sequence"/>
</dbReference>
<dbReference type="Gene3D" id="2.40.100.10">
    <property type="entry name" value="Cyclophilin-like"/>
    <property type="match status" value="1"/>
</dbReference>
<accession>A0A367LT54</accession>
<evidence type="ECO:0000313" key="2">
    <source>
        <dbReference type="Proteomes" id="UP000253594"/>
    </source>
</evidence>
<dbReference type="GO" id="GO:0016787">
    <property type="term" value="F:hydrolase activity"/>
    <property type="evidence" value="ECO:0007669"/>
    <property type="project" value="UniProtKB-KW"/>
</dbReference>
<reference evidence="1 2" key="1">
    <citation type="submission" date="2018-07" db="EMBL/GenBank/DDBJ databases">
        <title>Mechanisms of high-level aminoglycoside resistance among Gram-negative pathogens in Brazil.</title>
        <authorList>
            <person name="Ballaben A.S."/>
            <person name="Darini A.L.C."/>
            <person name="Doi Y."/>
        </authorList>
    </citation>
    <scope>NUCLEOTIDE SEQUENCE [LARGE SCALE GENOMIC DNA]</scope>
    <source>
        <strain evidence="1 2">B2-305</strain>
    </source>
</reference>
<dbReference type="EMBL" id="QORE01004322">
    <property type="protein sequence ID" value="RCI62456.1"/>
    <property type="molecule type" value="Genomic_DNA"/>
</dbReference>
<sequence length="51" mass="6082">LGTVISPDLNRLAQMQPNQKARFVAVSLEEGLEARRRYNWQVQRLQHFFLR</sequence>
<proteinExistence type="predicted"/>
<evidence type="ECO:0000313" key="1">
    <source>
        <dbReference type="EMBL" id="RCI62456.1"/>
    </source>
</evidence>
<organism evidence="1 2">
    <name type="scientific">Pseudomonas aeruginosa</name>
    <dbReference type="NCBI Taxonomy" id="287"/>
    <lineage>
        <taxon>Bacteria</taxon>
        <taxon>Pseudomonadati</taxon>
        <taxon>Pseudomonadota</taxon>
        <taxon>Gammaproteobacteria</taxon>
        <taxon>Pseudomonadales</taxon>
        <taxon>Pseudomonadaceae</taxon>
        <taxon>Pseudomonas</taxon>
    </lineage>
</organism>
<dbReference type="AlphaFoldDB" id="A0A367LT54"/>
<dbReference type="InterPro" id="IPR029000">
    <property type="entry name" value="Cyclophilin-like_dom_sf"/>
</dbReference>
<protein>
    <submittedName>
        <fullName evidence="1">Allophanate hydrolase</fullName>
    </submittedName>
</protein>
<keyword evidence="1" id="KW-0378">Hydrolase</keyword>
<name>A0A367LT54_PSEAI</name>